<feature type="region of interest" description="Disordered" evidence="1">
    <location>
        <begin position="1339"/>
        <end position="1368"/>
    </location>
</feature>
<dbReference type="OrthoDB" id="10251311at2759"/>
<dbReference type="SUPFAM" id="SSF48371">
    <property type="entry name" value="ARM repeat"/>
    <property type="match status" value="1"/>
</dbReference>
<accession>V6TZW3</accession>
<organism evidence="3 4">
    <name type="scientific">Giardia intestinalis</name>
    <name type="common">Giardia lamblia</name>
    <dbReference type="NCBI Taxonomy" id="5741"/>
    <lineage>
        <taxon>Eukaryota</taxon>
        <taxon>Metamonada</taxon>
        <taxon>Diplomonadida</taxon>
        <taxon>Hexamitidae</taxon>
        <taxon>Giardiinae</taxon>
        <taxon>Giardia</taxon>
    </lineage>
</organism>
<dbReference type="VEuPathDB" id="GiardiaDB:QR46_1482"/>
<name>V6TZW3_GIAIN</name>
<dbReference type="InterPro" id="IPR016024">
    <property type="entry name" value="ARM-type_fold"/>
</dbReference>
<proteinExistence type="predicted"/>
<comment type="caution">
    <text evidence="3">The sequence shown here is derived from an EMBL/GenBank/DDBJ whole genome shotgun (WGS) entry which is preliminary data.</text>
</comment>
<evidence type="ECO:0000313" key="3">
    <source>
        <dbReference type="EMBL" id="ESU42550.1"/>
    </source>
</evidence>
<dbReference type="VEuPathDB" id="GiardiaDB:GL50803_00113740"/>
<dbReference type="Proteomes" id="UP000018040">
    <property type="component" value="Unassembled WGS sequence"/>
</dbReference>
<dbReference type="Pfam" id="PF11919">
    <property type="entry name" value="PSME4_C"/>
    <property type="match status" value="1"/>
</dbReference>
<evidence type="ECO:0000259" key="2">
    <source>
        <dbReference type="Pfam" id="PF11919"/>
    </source>
</evidence>
<gene>
    <name evidence="3" type="ORF">GSB_154187</name>
</gene>
<dbReference type="VEuPathDB" id="GiardiaDB:DHA2_151863"/>
<feature type="domain" description="Proteasome activator complex subunit 4 C-terminal" evidence="2">
    <location>
        <begin position="2187"/>
        <end position="2268"/>
    </location>
</feature>
<evidence type="ECO:0000313" key="4">
    <source>
        <dbReference type="Proteomes" id="UP000018040"/>
    </source>
</evidence>
<dbReference type="InterPro" id="IPR021843">
    <property type="entry name" value="PSME4_C"/>
</dbReference>
<reference evidence="4" key="1">
    <citation type="submission" date="2012-02" db="EMBL/GenBank/DDBJ databases">
        <title>Genome sequencing of Giardia lamblia Genotypes A2 and B isolates (DH and GS) and comparative analysis with the genomes of Genotypes A1 and E (WB and Pig).</title>
        <authorList>
            <person name="Adam R."/>
            <person name="Dahlstrom E."/>
            <person name="Martens C."/>
            <person name="Bruno D."/>
            <person name="Barbian K."/>
            <person name="Porcella S.F."/>
            <person name="Nash T."/>
        </authorList>
    </citation>
    <scope>NUCLEOTIDE SEQUENCE</scope>
    <source>
        <strain evidence="4">GS</strain>
    </source>
</reference>
<dbReference type="VEuPathDB" id="GiardiaDB:GL50581_3794"/>
<reference evidence="3 4" key="2">
    <citation type="journal article" date="2013" name="Genome Biol. Evol.">
        <title>Genome sequencing of Giardia lamblia genotypes A2 and B isolates (DH and GS) and comparative analysis with the genomes of genotypes A1 and E (WB and Pig).</title>
        <authorList>
            <person name="Adam R.D."/>
            <person name="Dahlstrom E.W."/>
            <person name="Martens C.A."/>
            <person name="Bruno D.P."/>
            <person name="Barbian K.D."/>
            <person name="Ricklefs S.M."/>
            <person name="Hernandez M.M."/>
            <person name="Narla N.P."/>
            <person name="Patel R.B."/>
            <person name="Porcella S.F."/>
            <person name="Nash T.E."/>
        </authorList>
    </citation>
    <scope>NUCLEOTIDE SEQUENCE [LARGE SCALE GENOMIC DNA]</scope>
    <source>
        <strain evidence="3 4">GS</strain>
    </source>
</reference>
<sequence length="2269" mass="259142">MSESLCMFQNALPTSLTSWCFLPWEYSDRAYEESEGAVASLIKGLVQSAHLGDDKGMVQYVEKYFCLKTTGHRFTEHDRVILADIFLRKAIDISETQSMPYVDIARYLKIGANLLQNEPAPRIIVDWRPLMRLFIRQVFIGTSVLLTDNYDSDQRFGISCEDAFFTLAKYYDLSEWPSIREEITRYIETVQGRDSIFRYVCLLTFFLPQTTSLPLMRLYLHRNPIEKELNFSHPVLSTAYSSIDASMQSIITTTSSFLLATHSFYQGLVDELIDLLSEYQNNGITFFLMQMLTSLLNTRPDIDFTIHRYVHVIFKVISVYSGFKYQLDSSALSDLIFFSEPKEGYRDELVIPEWVFTIVKSPMLMDRLVAMVGTLTFSMIYAGVCHKNFSAIISNTDGFITSESFIKDNILAGKNPFYSFFLYYFRSLSQNYEKLAVPTRQFIFIFTHSLSFHHTTQQCYVKTVLPIYQGHLPFLFTVDLSIFEPQAYTIRDMLFNPANYQYANRTICVSVFETLFKIYPSVFLPRLTWLIKTTIHQLEDRQACYKFVYYNTLSAMPALIEACFADHTHALDSQPSSAFSHLIDDPWAQICGPDTMIQLTPTFLVFVLSSYSRFLSTMDPKLCQISLLLFLHLFSTIPFTQELVDAHPQLIDLISLYLDKIFTLLVELNEVSKISPVTKGMDQQSADLSFKVPYVYDHSKLSINPHIFRLSFASLLANMSSTLLTKLVIPRLLAFIKENELLSTKKKVQAIFSGVTMGLLSSPPSSTPSSLFSHKNNILNTLYKAVINNYSQSFCSLKWTLVLLQALVRFDYCVHLHSRGDDLRTFLLSVMDKPDILLVKDTSVHLIQRSSDSKCIDYPQTPYIHFLKVLRASCRALILPYPIDWTIGKLFDRRFPLSLCTPEDRAVRTLYRRLKLYPQTRVTWSQPTLEGRRWAIALILSFNRLLDDKIKPAEDVQSILWSYKLIFKVLPLLSKSLCTPAKDPDASSVRTKHISHCPHTPQMIQYIESFGIPIDAPLFSLRYEQMRKYKVLPSDPRIYLYMGVDAPDEKRENSLCNWMLTLTGASEVLEHQAARPVESCPFPLSNDYPEELTNKLLTVLKDKLVPRGPSALSSAQYLNSNDPIDLIDIYGSFMKKDECTLSDNNTGFLSTEPPLKQARVNMNSLVPEYLVQETFYEGFLQYLASIFRTSLIESRYAKLVARTIEIAVTNKAGYNLTKALIVARNISDRLCSSSLYTLVPDFHCTYERNLRGMGLYLARHAFGETDSYNNSPSILRYYLQMAEYILLFSVSYDESVSKVAIYVLGRMMNVLDIEGDCYRFYSRLIDPCCKYLTKYEEARKGQPSPSSQSHDTVDDESDGESAPVDARFDEDDISKMREIVMEEVSERLELMAKEGIQITEDIMNKVLAEVMASSGLKAGAADMLAYLADDEKQTIDPEEDTSEGTQEETATPLPIISGSHMTYLRTVRTVRYFLHLSQPLTFYMKKNSRFDDFTRLFKHLYTCKNETVHTDANEMANYMMYWEPTHPAIEINLGGLGVISILNQSNIHDKHDNKGLLDLYKARLPPSVCPLMSADPHKTALPLSDDDISQLNHRRKKEAYAYVDLLAHTQEDMVIDQDTHGDAWRCVYVSAKSHILAMTYGLPTATEFLDRLLDCILSENVMLMDPLLSDVVELTIFYKPYNNRGYKYPETMSGFYEYKEEIIDYARAKYGLTLASFSDMRSYLQQPDTQKKLTEVIMKFTTLNFQEQAPTDDESELSITDLDAIFLTIWTNLCAIAGDQNNLSIFLLRYIEQYLIETPAEKLQKCSGHILAEVAGAAIKALKYIGHIEHRITDASTLLVSILSQIIQKEDVQTGETWQVLITLLFDHSTRELMNVIATKYISYVKRIFDEASTSANVRANALLFLGFFMDASYRINQDLQERIAKEALAFIMEKELYNTLKVLREATTAVLGVSLNVLLRANTAKEKPYSALLQQYCALFNGAVDAWSTDPLHDEKRQGNLISTVVQGTACASIYGKNIQLSQFILNNFLDALVSLQTHKDSTEVRAESSAMTLLIVSVELPMDLIQQLLFERLPELMQKYSGKWRSIICIYELAARLLKVGLLSMLSGDETSQLKLSLEALTRSVLELYIMEYGVTVQHDELISVTGEFFTILLTGMSSTFQEQALADLITTGKQRGEPGKRLVVVECISTFLKSWNEHVPPHIITALMFLSRLGTSKHEAISQSVKRFFLWFWNLHYTNFDQVSSVLTEEQIAALKSMRVNTEYVV</sequence>
<dbReference type="EMBL" id="AHHH01000078">
    <property type="protein sequence ID" value="ESU42550.1"/>
    <property type="molecule type" value="Genomic_DNA"/>
</dbReference>
<protein>
    <recommendedName>
        <fullName evidence="2">Proteasome activator complex subunit 4 C-terminal domain-containing protein</fullName>
    </recommendedName>
</protein>
<evidence type="ECO:0000256" key="1">
    <source>
        <dbReference type="SAM" id="MobiDB-lite"/>
    </source>
</evidence>